<keyword evidence="2" id="KW-1185">Reference proteome</keyword>
<sequence length="105" mass="12115">MLSMDSNFSEEDQYQNHLDYDLIDWSTNDLGESEDDDDNDILKELVNVEEKKQYLALLSTAFYVKHGPSNCALKDHFALLKIALPENDGEDAFRSPYLFHKSLLI</sequence>
<evidence type="ECO:0000313" key="1">
    <source>
        <dbReference type="EMBL" id="KZR97641.1"/>
    </source>
</evidence>
<accession>A0A164FBZ6</accession>
<comment type="caution">
    <text evidence="1">The sequence shown here is derived from an EMBL/GenBank/DDBJ whole genome shotgun (WGS) entry which is preliminary data.</text>
</comment>
<organism evidence="1 2">
    <name type="scientific">Daphnia magna</name>
    <dbReference type="NCBI Taxonomy" id="35525"/>
    <lineage>
        <taxon>Eukaryota</taxon>
        <taxon>Metazoa</taxon>
        <taxon>Ecdysozoa</taxon>
        <taxon>Arthropoda</taxon>
        <taxon>Crustacea</taxon>
        <taxon>Branchiopoda</taxon>
        <taxon>Diplostraca</taxon>
        <taxon>Cladocera</taxon>
        <taxon>Anomopoda</taxon>
        <taxon>Daphniidae</taxon>
        <taxon>Daphnia</taxon>
    </lineage>
</organism>
<protein>
    <submittedName>
        <fullName evidence="1">Uncharacterized protein</fullName>
    </submittedName>
</protein>
<gene>
    <name evidence="1" type="ORF">APZ42_007369</name>
</gene>
<dbReference type="AlphaFoldDB" id="A0A164FBZ6"/>
<dbReference type="EMBL" id="LRGB01020626">
    <property type="protein sequence ID" value="KZR97641.1"/>
    <property type="molecule type" value="Genomic_DNA"/>
</dbReference>
<dbReference type="Proteomes" id="UP000076858">
    <property type="component" value="Unassembled WGS sequence"/>
</dbReference>
<proteinExistence type="predicted"/>
<evidence type="ECO:0000313" key="2">
    <source>
        <dbReference type="Proteomes" id="UP000076858"/>
    </source>
</evidence>
<reference evidence="1 2" key="1">
    <citation type="submission" date="2016-03" db="EMBL/GenBank/DDBJ databases">
        <title>EvidentialGene: Evidence-directed Construction of Genes on Genomes.</title>
        <authorList>
            <person name="Gilbert D.G."/>
            <person name="Choi J.-H."/>
            <person name="Mockaitis K."/>
            <person name="Colbourne J."/>
            <person name="Pfrender M."/>
        </authorList>
    </citation>
    <scope>NUCLEOTIDE SEQUENCE [LARGE SCALE GENOMIC DNA]</scope>
    <source>
        <strain evidence="1 2">Xinb3</strain>
        <tissue evidence="1">Complete organism</tissue>
    </source>
</reference>
<name>A0A164FBZ6_9CRUS</name>